<dbReference type="PANTHER" id="PTHR46696:SF1">
    <property type="entry name" value="CYTOCHROME P450 YJIB-RELATED"/>
    <property type="match status" value="1"/>
</dbReference>
<dbReference type="Proteomes" id="UP001183607">
    <property type="component" value="Unassembled WGS sequence"/>
</dbReference>
<reference evidence="5 6" key="1">
    <citation type="submission" date="2023-07" db="EMBL/GenBank/DDBJ databases">
        <title>30 novel species of actinomycetes from the DSMZ collection.</title>
        <authorList>
            <person name="Nouioui I."/>
        </authorList>
    </citation>
    <scope>NUCLEOTIDE SEQUENCE [LARGE SCALE GENOMIC DNA]</scope>
    <source>
        <strain evidence="3 6">DSM 41979</strain>
        <strain evidence="5">DSM 41982</strain>
    </source>
</reference>
<organism evidence="4 5">
    <name type="scientific">Streptomyces evansiae</name>
    <dbReference type="NCBI Taxonomy" id="3075535"/>
    <lineage>
        <taxon>Bacteria</taxon>
        <taxon>Bacillati</taxon>
        <taxon>Actinomycetota</taxon>
        <taxon>Actinomycetes</taxon>
        <taxon>Kitasatosporales</taxon>
        <taxon>Streptomycetaceae</taxon>
        <taxon>Streptomyces</taxon>
    </lineage>
</organism>
<reference evidence="4" key="2">
    <citation type="submission" date="2024-03" db="EMBL/GenBank/DDBJ databases">
        <title>30 novel species of actinomycetes from the DSMZ collection.</title>
        <authorList>
            <person name="Nouioui I."/>
        </authorList>
    </citation>
    <scope>NUCLEOTIDE SEQUENCE</scope>
    <source>
        <strain evidence="4">DSM 41982</strain>
    </source>
</reference>
<dbReference type="InterPro" id="IPR002397">
    <property type="entry name" value="Cyt_P450_B"/>
</dbReference>
<evidence type="ECO:0000313" key="5">
    <source>
        <dbReference type="Proteomes" id="UP001183607"/>
    </source>
</evidence>
<dbReference type="SUPFAM" id="SSF48264">
    <property type="entry name" value="Cytochrome P450"/>
    <property type="match status" value="1"/>
</dbReference>
<dbReference type="PROSITE" id="PS00086">
    <property type="entry name" value="CYTOCHROME_P450"/>
    <property type="match status" value="1"/>
</dbReference>
<protein>
    <submittedName>
        <fullName evidence="4">Cytochrome P450</fullName>
    </submittedName>
</protein>
<dbReference type="Proteomes" id="UP001183610">
    <property type="component" value="Unassembled WGS sequence"/>
</dbReference>
<keyword evidence="6" id="KW-1185">Reference proteome</keyword>
<accession>A0ABD5E1G0</accession>
<evidence type="ECO:0000313" key="3">
    <source>
        <dbReference type="EMBL" id="MDT0408472.1"/>
    </source>
</evidence>
<feature type="region of interest" description="Disordered" evidence="2">
    <location>
        <begin position="404"/>
        <end position="423"/>
    </location>
</feature>
<evidence type="ECO:0000256" key="2">
    <source>
        <dbReference type="SAM" id="MobiDB-lite"/>
    </source>
</evidence>
<name>A0ABD5E1G0_9ACTN</name>
<dbReference type="Gene3D" id="1.10.630.10">
    <property type="entry name" value="Cytochrome P450"/>
    <property type="match status" value="1"/>
</dbReference>
<comment type="similarity">
    <text evidence="1">Belongs to the cytochrome P450 family.</text>
</comment>
<proteinExistence type="inferred from homology"/>
<dbReference type="AlphaFoldDB" id="A0ABD5E1G0"/>
<evidence type="ECO:0000256" key="1">
    <source>
        <dbReference type="ARBA" id="ARBA00010617"/>
    </source>
</evidence>
<dbReference type="InterPro" id="IPR036396">
    <property type="entry name" value="Cyt_P450_sf"/>
</dbReference>
<dbReference type="EMBL" id="JAVRET010000008">
    <property type="protein sequence ID" value="MDT0408472.1"/>
    <property type="molecule type" value="Genomic_DNA"/>
</dbReference>
<dbReference type="PRINTS" id="PR00359">
    <property type="entry name" value="BP450"/>
</dbReference>
<dbReference type="RefSeq" id="WP_009069884.1">
    <property type="nucleotide sequence ID" value="NZ_JAVRER010000005.1"/>
</dbReference>
<dbReference type="InterPro" id="IPR017972">
    <property type="entry name" value="Cyt_P450_CS"/>
</dbReference>
<evidence type="ECO:0000313" key="4">
    <source>
        <dbReference type="EMBL" id="MDT0414821.1"/>
    </source>
</evidence>
<gene>
    <name evidence="4" type="ORF">RM574_04900</name>
    <name evidence="3" type="ORF">RM698_05315</name>
</gene>
<comment type="caution">
    <text evidence="4">The sequence shown here is derived from an EMBL/GenBank/DDBJ whole genome shotgun (WGS) entry which is preliminary data.</text>
</comment>
<feature type="compositionally biased region" description="Polar residues" evidence="2">
    <location>
        <begin position="412"/>
        <end position="423"/>
    </location>
</feature>
<dbReference type="PANTHER" id="PTHR46696">
    <property type="entry name" value="P450, PUTATIVE (EUROFUNG)-RELATED"/>
    <property type="match status" value="1"/>
</dbReference>
<evidence type="ECO:0000313" key="6">
    <source>
        <dbReference type="Proteomes" id="UP001183610"/>
    </source>
</evidence>
<dbReference type="EMBL" id="JAVRER010000005">
    <property type="protein sequence ID" value="MDT0414821.1"/>
    <property type="molecule type" value="Genomic_DNA"/>
</dbReference>
<sequence>MSNRYVPGATPLYEPEFAADPHAAYARLRARHGAVAPVEVAPGVGAHLVLDYRAAWEILTDQDGHWSKDPRPWEASLPSTPEAHGVLGMIGYRPNALFTDGEVHDRFRQAVSDCFRMIQPHRLRATVTEIADDLVREFAAEGRADLVGQYARPLMARVINRLYGRSDASGRDLDRILTTLSNAVGADAVAANEEFGRYMNELITAKYESPGDDLPSWFIGHPAQLAPEEVVQHVVLTLGAGNEPSANLISNTTARMLTDERYYSSLTDGALSTREALAEVLRTDPSMANYGPYFATRPVHFHGTWIQPAELVLVSYAGAGSDPTGLPAHADERSDGGAHLGFGAGEHRCPAADPALLIAATAIDRLLTLLPGLELAVPFDELTWRPGPFHRALAALPVTFRPVRPDQPGVTPWTNSKPSLSTL</sequence>